<protein>
    <recommendedName>
        <fullName evidence="3">HNH nuclease domain-containing protein</fullName>
    </recommendedName>
</protein>
<dbReference type="Proteomes" id="UP000044841">
    <property type="component" value="Unassembled WGS sequence"/>
</dbReference>
<dbReference type="EMBL" id="CYGV01001447">
    <property type="protein sequence ID" value="CUA74475.1"/>
    <property type="molecule type" value="Genomic_DNA"/>
</dbReference>
<proteinExistence type="predicted"/>
<evidence type="ECO:0000313" key="2">
    <source>
        <dbReference type="Proteomes" id="UP000044841"/>
    </source>
</evidence>
<gene>
    <name evidence="1" type="ORF">RSOLAG22IIIB_11230</name>
</gene>
<dbReference type="AlphaFoldDB" id="A0A0K6G7P3"/>
<organism evidence="1 2">
    <name type="scientific">Rhizoctonia solani</name>
    <dbReference type="NCBI Taxonomy" id="456999"/>
    <lineage>
        <taxon>Eukaryota</taxon>
        <taxon>Fungi</taxon>
        <taxon>Dikarya</taxon>
        <taxon>Basidiomycota</taxon>
        <taxon>Agaricomycotina</taxon>
        <taxon>Agaricomycetes</taxon>
        <taxon>Cantharellales</taxon>
        <taxon>Ceratobasidiaceae</taxon>
        <taxon>Rhizoctonia</taxon>
    </lineage>
</organism>
<evidence type="ECO:0008006" key="3">
    <source>
        <dbReference type="Google" id="ProtNLM"/>
    </source>
</evidence>
<name>A0A0K6G7P3_9AGAM</name>
<accession>A0A0K6G7P3</accession>
<reference evidence="1 2" key="1">
    <citation type="submission" date="2015-07" db="EMBL/GenBank/DDBJ databases">
        <authorList>
            <person name="Noorani M."/>
        </authorList>
    </citation>
    <scope>NUCLEOTIDE SEQUENCE [LARGE SCALE GENOMIC DNA]</scope>
    <source>
        <strain evidence="1">BBA 69670</strain>
    </source>
</reference>
<keyword evidence="2" id="KW-1185">Reference proteome</keyword>
<evidence type="ECO:0000313" key="1">
    <source>
        <dbReference type="EMBL" id="CUA74475.1"/>
    </source>
</evidence>
<sequence>MDPTPLPPLNGLFVNTEPARRAYRRILPLEGQEPKWIRILGYMLIHAPREYYLKFFIKFFQQMTRPSTESESSHPSQPIADAIRDNINASITTRPLTHKHAKVNALIRDNFRCAVTRQLELKWRKYRPELQYIFNDVESDGKRTTASVVLAILQRYGGIQHTEIIERGINHSSKILTLDDSLHSLFDDLVIWFDPVEGTDNTYRIGKKSDGIRARLPETITFESTTPRLSLPDRRYLALHAACAKIGHLSGAIVI</sequence>